<proteinExistence type="predicted"/>
<dbReference type="PATRIC" id="fig|883158.3.peg.508"/>
<keyword evidence="2" id="KW-0472">Membrane</keyword>
<feature type="compositionally biased region" description="Basic and acidic residues" evidence="1">
    <location>
        <begin position="114"/>
        <end position="138"/>
    </location>
</feature>
<organism evidence="3 4">
    <name type="scientific">Prevotella micans F0438</name>
    <dbReference type="NCBI Taxonomy" id="883158"/>
    <lineage>
        <taxon>Bacteria</taxon>
        <taxon>Pseudomonadati</taxon>
        <taxon>Bacteroidota</taxon>
        <taxon>Bacteroidia</taxon>
        <taxon>Bacteroidales</taxon>
        <taxon>Prevotellaceae</taxon>
        <taxon>Prevotella</taxon>
    </lineage>
</organism>
<dbReference type="STRING" id="883158.HMPREF9140_00497"/>
<protein>
    <submittedName>
        <fullName evidence="3">Uncharacterized protein</fullName>
    </submittedName>
</protein>
<comment type="caution">
    <text evidence="3">The sequence shown here is derived from an EMBL/GenBank/DDBJ whole genome shotgun (WGS) entry which is preliminary data.</text>
</comment>
<accession>H1Q0Q9</accession>
<evidence type="ECO:0000256" key="2">
    <source>
        <dbReference type="SAM" id="Phobius"/>
    </source>
</evidence>
<dbReference type="AlphaFoldDB" id="H1Q0Q9"/>
<evidence type="ECO:0000313" key="4">
    <source>
        <dbReference type="Proteomes" id="UP000016023"/>
    </source>
</evidence>
<gene>
    <name evidence="3" type="ORF">HMPREF9140_00497</name>
</gene>
<dbReference type="EMBL" id="AGWK01000018">
    <property type="protein sequence ID" value="EHO72737.1"/>
    <property type="molecule type" value="Genomic_DNA"/>
</dbReference>
<keyword evidence="4" id="KW-1185">Reference proteome</keyword>
<dbReference type="Proteomes" id="UP000016023">
    <property type="component" value="Unassembled WGS sequence"/>
</dbReference>
<dbReference type="HOGENOM" id="CLU_1894325_0_0_10"/>
<dbReference type="RefSeq" id="WP_006951524.1">
    <property type="nucleotide sequence ID" value="NZ_JH594521.1"/>
</dbReference>
<evidence type="ECO:0000256" key="1">
    <source>
        <dbReference type="SAM" id="MobiDB-lite"/>
    </source>
</evidence>
<keyword evidence="2" id="KW-1133">Transmembrane helix</keyword>
<name>H1Q0Q9_9BACT</name>
<feature type="region of interest" description="Disordered" evidence="1">
    <location>
        <begin position="67"/>
        <end position="138"/>
    </location>
</feature>
<feature type="transmembrane region" description="Helical" evidence="2">
    <location>
        <begin position="12"/>
        <end position="34"/>
    </location>
</feature>
<keyword evidence="2" id="KW-0812">Transmembrane</keyword>
<reference evidence="3 4" key="1">
    <citation type="submission" date="2011-12" db="EMBL/GenBank/DDBJ databases">
        <title>The Genome Sequence of Prevotella micans F0438.</title>
        <authorList>
            <consortium name="The Broad Institute Genome Sequencing Platform"/>
            <person name="Earl A."/>
            <person name="Ward D."/>
            <person name="Feldgarden M."/>
            <person name="Gevers D."/>
            <person name="Izard J."/>
            <person name="Baranova O.V."/>
            <person name="Blanton J.M."/>
            <person name="Wade W.G."/>
            <person name="Dewhirst F.E."/>
            <person name="Young S.K."/>
            <person name="Zeng Q."/>
            <person name="Gargeya S."/>
            <person name="Fitzgerald M."/>
            <person name="Haas B."/>
            <person name="Abouelleil A."/>
            <person name="Alvarado L."/>
            <person name="Arachchi H.M."/>
            <person name="Berlin A."/>
            <person name="Chapman S.B."/>
            <person name="Gearin G."/>
            <person name="Goldberg J."/>
            <person name="Griggs A."/>
            <person name="Gujja S."/>
            <person name="Hansen M."/>
            <person name="Heiman D."/>
            <person name="Howarth C."/>
            <person name="Larimer J."/>
            <person name="Lui A."/>
            <person name="MacDonald P.J.P."/>
            <person name="McCowen C."/>
            <person name="Montmayeur A."/>
            <person name="Murphy C."/>
            <person name="Neiman D."/>
            <person name="Pearson M."/>
            <person name="Priest M."/>
            <person name="Roberts A."/>
            <person name="Saif S."/>
            <person name="Shea T."/>
            <person name="Sisk P."/>
            <person name="Stolte C."/>
            <person name="Sykes S."/>
            <person name="Wortman J."/>
            <person name="Nusbaum C."/>
            <person name="Birren B."/>
        </authorList>
    </citation>
    <scope>NUCLEOTIDE SEQUENCE [LARGE SCALE GENOMIC DNA]</scope>
    <source>
        <strain evidence="3 4">F0438</strain>
    </source>
</reference>
<sequence length="138" mass="15153">MKRTSNSKPTYTIPVAICAITLFAGSILLSILMATRQMAPPRKYNVNTSGEVIGIDTTSKIPVLTKQEAEKVEEKENKKVEYIEPEPTPSKTAEPDIESPAEPVIVPSTPPTATKEEPVPIKVQKPEMKAPKIEQVEQ</sequence>
<evidence type="ECO:0000313" key="3">
    <source>
        <dbReference type="EMBL" id="EHO72737.1"/>
    </source>
</evidence>
<feature type="compositionally biased region" description="Basic and acidic residues" evidence="1">
    <location>
        <begin position="67"/>
        <end position="82"/>
    </location>
</feature>